<dbReference type="Proteomes" id="UP001596409">
    <property type="component" value="Unassembled WGS sequence"/>
</dbReference>
<keyword evidence="2" id="KW-1185">Reference proteome</keyword>
<evidence type="ECO:0000313" key="2">
    <source>
        <dbReference type="Proteomes" id="UP001596409"/>
    </source>
</evidence>
<dbReference type="InterPro" id="IPR029046">
    <property type="entry name" value="LolA/LolB/LppX"/>
</dbReference>
<dbReference type="PROSITE" id="PS51257">
    <property type="entry name" value="PROKAR_LIPOPROTEIN"/>
    <property type="match status" value="1"/>
</dbReference>
<dbReference type="EMBL" id="JBHSYM010000026">
    <property type="protein sequence ID" value="MFC7012692.1"/>
    <property type="molecule type" value="Genomic_DNA"/>
</dbReference>
<name>A0ABW2E040_9ACTN</name>
<dbReference type="SUPFAM" id="SSF89392">
    <property type="entry name" value="Prokaryotic lipoproteins and lipoprotein localization factors"/>
    <property type="match status" value="1"/>
</dbReference>
<protein>
    <submittedName>
        <fullName evidence="1">DUF1396 domain-containing protein</fullName>
    </submittedName>
</protein>
<gene>
    <name evidence="1" type="ORF">ACFQMH_13400</name>
</gene>
<accession>A0ABW2E040</accession>
<proteinExistence type="predicted"/>
<reference evidence="2" key="1">
    <citation type="journal article" date="2019" name="Int. J. Syst. Evol. Microbiol.">
        <title>The Global Catalogue of Microorganisms (GCM) 10K type strain sequencing project: providing services to taxonomists for standard genome sequencing and annotation.</title>
        <authorList>
            <consortium name="The Broad Institute Genomics Platform"/>
            <consortium name="The Broad Institute Genome Sequencing Center for Infectious Disease"/>
            <person name="Wu L."/>
            <person name="Ma J."/>
        </authorList>
    </citation>
    <scope>NUCLEOTIDE SEQUENCE [LARGE SCALE GENOMIC DNA]</scope>
    <source>
        <strain evidence="2">JCM 4855</strain>
    </source>
</reference>
<sequence>MKTSVRMPAHGSARRRAAGAGVAALLLAAGAVGCSQGGAEESPDMTPAAAVAKAAEKAEDITSLRYRISGRTPEEGRIKAEAQMQFEPTITMSMKMTALDQGADASAEIRLVDKMMYIGGGAEAAKEMDGKSWLKFDLAAMGSDQELNRMGGTSQADRNPATESTFLTGAKDVEKVGTETVDGVKTTHYKGTFTLDELRDSLKNEDRTTREKREKSLKQYEKMGVDELTMDMWADGEDHPKQIRMRGDADKGPLDMTITFLGFNEPVKVTAPPAKDTMDLAEMMQEAAEQG</sequence>
<comment type="caution">
    <text evidence="1">The sequence shown here is derived from an EMBL/GenBank/DDBJ whole genome shotgun (WGS) entry which is preliminary data.</text>
</comment>
<evidence type="ECO:0000313" key="1">
    <source>
        <dbReference type="EMBL" id="MFC7012692.1"/>
    </source>
</evidence>
<dbReference type="RefSeq" id="WP_373303367.1">
    <property type="nucleotide sequence ID" value="NZ_BMWA01000012.1"/>
</dbReference>
<dbReference type="Gene3D" id="2.50.20.20">
    <property type="match status" value="1"/>
</dbReference>
<organism evidence="1 2">
    <name type="scientific">Streptomyces viridiviolaceus</name>
    <dbReference type="NCBI Taxonomy" id="68282"/>
    <lineage>
        <taxon>Bacteria</taxon>
        <taxon>Bacillati</taxon>
        <taxon>Actinomycetota</taxon>
        <taxon>Actinomycetes</taxon>
        <taxon>Kitasatosporales</taxon>
        <taxon>Streptomycetaceae</taxon>
        <taxon>Streptomyces</taxon>
    </lineage>
</organism>